<dbReference type="InterPro" id="IPR013520">
    <property type="entry name" value="Ribonucl_H"/>
</dbReference>
<comment type="similarity">
    <text evidence="1">Belongs to the REXO1/REXO3 family.</text>
</comment>
<dbReference type="InterPro" id="IPR036397">
    <property type="entry name" value="RNaseH_sf"/>
</dbReference>
<keyword evidence="3" id="KW-0378">Hydrolase</keyword>
<evidence type="ECO:0000256" key="4">
    <source>
        <dbReference type="ARBA" id="ARBA00022839"/>
    </source>
</evidence>
<organism evidence="7 8">
    <name type="scientific">Penicillium argentinense</name>
    <dbReference type="NCBI Taxonomy" id="1131581"/>
    <lineage>
        <taxon>Eukaryota</taxon>
        <taxon>Fungi</taxon>
        <taxon>Dikarya</taxon>
        <taxon>Ascomycota</taxon>
        <taxon>Pezizomycotina</taxon>
        <taxon>Eurotiomycetes</taxon>
        <taxon>Eurotiomycetidae</taxon>
        <taxon>Eurotiales</taxon>
        <taxon>Aspergillaceae</taxon>
        <taxon>Penicillium</taxon>
    </lineage>
</organism>
<dbReference type="SMART" id="SM00479">
    <property type="entry name" value="EXOIII"/>
    <property type="match status" value="1"/>
</dbReference>
<feature type="region of interest" description="Disordered" evidence="5">
    <location>
        <begin position="1"/>
        <end position="66"/>
    </location>
</feature>
<dbReference type="Proteomes" id="UP001149074">
    <property type="component" value="Unassembled WGS sequence"/>
</dbReference>
<dbReference type="InterPro" id="IPR012337">
    <property type="entry name" value="RNaseH-like_sf"/>
</dbReference>
<keyword evidence="2" id="KW-0540">Nuclease</keyword>
<sequence>MAEQPAPNPTAKVSTPTTSSEQSSRGTRQDLQLASASRVKSQLPSERSSPKHATKEASGQSATPACAAAMTQAIPLQTLPPREVRKEALNPRLIAKAPADHGSRTTVLEKLHGAIVKLNSKLASSKDSSNECFILTPDELIIMALDEEEKVAKESQAVYSNVIRQRIFRFMKMSSEDWVNAVKDHLNDRYYKTPIQTVETTQAPEPTEARLSVREEIFLVTYLTTPLEGLEDLDYVTKVPSQADIELAEQAAANSQGWEKCDRCSSRFEVFPGRRDDGKLTSGGECIYHPNRLYKPRRKKTDIATGSSEPYYPCCSEGIATSSGCTKAETHVFKFRDAKRLAMIQQFERTPARPEKGPMDPVSLDCEMGYTTMGLELIRLTALSWPEGRELLDILVRPMGEILDFNTRFSGICSKQYASAVPYGTQTPDPTSSSSNKPMQLVESPAAARELLFGLLQPETPLIGHAIENDLNACRVIHPTVIDTVLLYPAQGGLPYRISLKTLSLNHLEREIQSGDNGHDSREDALATGDLVRIRARECWKVLKDKGWTFKDDVLVPPPGAELQDVRQVAKSLQKPPGLKRNNPDS</sequence>
<dbReference type="PANTHER" id="PTHR12801">
    <property type="entry name" value="RNA EXONUCLEASE REXO1 / RECO3 FAMILY MEMBER-RELATED"/>
    <property type="match status" value="1"/>
</dbReference>
<evidence type="ECO:0000259" key="6">
    <source>
        <dbReference type="SMART" id="SM00479"/>
    </source>
</evidence>
<keyword evidence="4 7" id="KW-0269">Exonuclease</keyword>
<dbReference type="EMBL" id="JAPQKI010000004">
    <property type="protein sequence ID" value="KAJ5103375.1"/>
    <property type="molecule type" value="Genomic_DNA"/>
</dbReference>
<feature type="region of interest" description="Disordered" evidence="5">
    <location>
        <begin position="565"/>
        <end position="586"/>
    </location>
</feature>
<dbReference type="Gene3D" id="3.30.420.10">
    <property type="entry name" value="Ribonuclease H-like superfamily/Ribonuclease H"/>
    <property type="match status" value="1"/>
</dbReference>
<dbReference type="OrthoDB" id="3996471at2759"/>
<dbReference type="GeneID" id="81355377"/>
<name>A0A9W9FNC1_9EURO</name>
<evidence type="ECO:0000256" key="1">
    <source>
        <dbReference type="ARBA" id="ARBA00006357"/>
    </source>
</evidence>
<evidence type="ECO:0000313" key="8">
    <source>
        <dbReference type="Proteomes" id="UP001149074"/>
    </source>
</evidence>
<dbReference type="RefSeq" id="XP_056476755.1">
    <property type="nucleotide sequence ID" value="XM_056616398.1"/>
</dbReference>
<proteinExistence type="inferred from homology"/>
<dbReference type="GO" id="GO:0005634">
    <property type="term" value="C:nucleus"/>
    <property type="evidence" value="ECO:0007669"/>
    <property type="project" value="TreeGrafter"/>
</dbReference>
<protein>
    <submittedName>
        <fullName evidence="7">Exonuclease</fullName>
    </submittedName>
</protein>
<dbReference type="GO" id="GO:0003676">
    <property type="term" value="F:nucleic acid binding"/>
    <property type="evidence" value="ECO:0007669"/>
    <property type="project" value="InterPro"/>
</dbReference>
<reference evidence="7" key="1">
    <citation type="submission" date="2022-11" db="EMBL/GenBank/DDBJ databases">
        <authorList>
            <person name="Petersen C."/>
        </authorList>
    </citation>
    <scope>NUCLEOTIDE SEQUENCE</scope>
    <source>
        <strain evidence="7">IBT 30761</strain>
    </source>
</reference>
<feature type="compositionally biased region" description="Polar residues" evidence="5">
    <location>
        <begin position="11"/>
        <end position="47"/>
    </location>
</feature>
<evidence type="ECO:0000256" key="5">
    <source>
        <dbReference type="SAM" id="MobiDB-lite"/>
    </source>
</evidence>
<dbReference type="InterPro" id="IPR047021">
    <property type="entry name" value="REXO1/3/4-like"/>
</dbReference>
<dbReference type="GO" id="GO:0004527">
    <property type="term" value="F:exonuclease activity"/>
    <property type="evidence" value="ECO:0007669"/>
    <property type="project" value="UniProtKB-KW"/>
</dbReference>
<keyword evidence="8" id="KW-1185">Reference proteome</keyword>
<dbReference type="PANTHER" id="PTHR12801:SF112">
    <property type="entry name" value="RNA EXONUCLEASE 3"/>
    <property type="match status" value="1"/>
</dbReference>
<evidence type="ECO:0000256" key="2">
    <source>
        <dbReference type="ARBA" id="ARBA00022722"/>
    </source>
</evidence>
<evidence type="ECO:0000256" key="3">
    <source>
        <dbReference type="ARBA" id="ARBA00022801"/>
    </source>
</evidence>
<feature type="domain" description="Exonuclease" evidence="6">
    <location>
        <begin position="360"/>
        <end position="541"/>
    </location>
</feature>
<dbReference type="InterPro" id="IPR034922">
    <property type="entry name" value="REX1-like_exo"/>
</dbReference>
<dbReference type="CDD" id="cd06145">
    <property type="entry name" value="REX1_like"/>
    <property type="match status" value="1"/>
</dbReference>
<comment type="caution">
    <text evidence="7">The sequence shown here is derived from an EMBL/GenBank/DDBJ whole genome shotgun (WGS) entry which is preliminary data.</text>
</comment>
<dbReference type="AlphaFoldDB" id="A0A9W9FNC1"/>
<accession>A0A9W9FNC1</accession>
<reference evidence="7" key="2">
    <citation type="journal article" date="2023" name="IMA Fungus">
        <title>Comparative genomic study of the Penicillium genus elucidates a diverse pangenome and 15 lateral gene transfer events.</title>
        <authorList>
            <person name="Petersen C."/>
            <person name="Sorensen T."/>
            <person name="Nielsen M.R."/>
            <person name="Sondergaard T.E."/>
            <person name="Sorensen J.L."/>
            <person name="Fitzpatrick D.A."/>
            <person name="Frisvad J.C."/>
            <person name="Nielsen K.L."/>
        </authorList>
    </citation>
    <scope>NUCLEOTIDE SEQUENCE</scope>
    <source>
        <strain evidence="7">IBT 30761</strain>
    </source>
</reference>
<evidence type="ECO:0000313" key="7">
    <source>
        <dbReference type="EMBL" id="KAJ5103375.1"/>
    </source>
</evidence>
<gene>
    <name evidence="7" type="ORF">N7532_003904</name>
</gene>
<dbReference type="SUPFAM" id="SSF53098">
    <property type="entry name" value="Ribonuclease H-like"/>
    <property type="match status" value="1"/>
</dbReference>